<dbReference type="Pfam" id="PF07521">
    <property type="entry name" value="RMMBL"/>
    <property type="match status" value="1"/>
</dbReference>
<accession>A0A1H3SKW0</accession>
<keyword evidence="5" id="KW-1185">Reference proteome</keyword>
<dbReference type="Proteomes" id="UP000198935">
    <property type="component" value="Unassembled WGS sequence"/>
</dbReference>
<dbReference type="InterPro" id="IPR042173">
    <property type="entry name" value="RNase_J_2"/>
</dbReference>
<feature type="domain" description="Metallo-beta-lactamase" evidence="3">
    <location>
        <begin position="16"/>
        <end position="246"/>
    </location>
</feature>
<evidence type="ECO:0000259" key="3">
    <source>
        <dbReference type="SMART" id="SM00849"/>
    </source>
</evidence>
<dbReference type="InterPro" id="IPR036866">
    <property type="entry name" value="RibonucZ/Hydroxyglut_hydro"/>
</dbReference>
<evidence type="ECO:0000313" key="4">
    <source>
        <dbReference type="EMBL" id="SDZ38713.1"/>
    </source>
</evidence>
<keyword evidence="1" id="KW-0378">Hydrolase</keyword>
<gene>
    <name evidence="4" type="ORF">SAMN05421736_11199</name>
</gene>
<evidence type="ECO:0000313" key="5">
    <source>
        <dbReference type="Proteomes" id="UP000198935"/>
    </source>
</evidence>
<evidence type="ECO:0000256" key="1">
    <source>
        <dbReference type="ARBA" id="ARBA00022839"/>
    </source>
</evidence>
<dbReference type="GO" id="GO:0004527">
    <property type="term" value="F:exonuclease activity"/>
    <property type="evidence" value="ECO:0007669"/>
    <property type="project" value="UniProtKB-KW"/>
</dbReference>
<dbReference type="CDD" id="cd07732">
    <property type="entry name" value="metallo-hydrolase-like_MBL-fold"/>
    <property type="match status" value="1"/>
</dbReference>
<evidence type="ECO:0000256" key="2">
    <source>
        <dbReference type="ARBA" id="ARBA00022884"/>
    </source>
</evidence>
<dbReference type="PANTHER" id="PTHR43694:SF1">
    <property type="entry name" value="RIBONUCLEASE J"/>
    <property type="match status" value="1"/>
</dbReference>
<reference evidence="5" key="1">
    <citation type="submission" date="2016-10" db="EMBL/GenBank/DDBJ databases">
        <authorList>
            <person name="Varghese N."/>
            <person name="Submissions S."/>
        </authorList>
    </citation>
    <scope>NUCLEOTIDE SEQUENCE [LARGE SCALE GENOMIC DNA]</scope>
    <source>
        <strain evidence="5">SP</strain>
    </source>
</reference>
<dbReference type="Gene3D" id="3.60.15.10">
    <property type="entry name" value="Ribonuclease Z/Hydroxyacylglutathione hydrolase-like"/>
    <property type="match status" value="1"/>
</dbReference>
<protein>
    <submittedName>
        <fullName evidence="4">Ribonuclease J</fullName>
    </submittedName>
</protein>
<keyword evidence="1" id="KW-0269">Exonuclease</keyword>
<dbReference type="SUPFAM" id="SSF56281">
    <property type="entry name" value="Metallo-hydrolase/oxidoreductase"/>
    <property type="match status" value="1"/>
</dbReference>
<dbReference type="EMBL" id="FNPI01000011">
    <property type="protein sequence ID" value="SDZ38713.1"/>
    <property type="molecule type" value="Genomic_DNA"/>
</dbReference>
<dbReference type="GO" id="GO:0003723">
    <property type="term" value="F:RNA binding"/>
    <property type="evidence" value="ECO:0007669"/>
    <property type="project" value="UniProtKB-KW"/>
</dbReference>
<name>A0A1H3SKW0_9BACI</name>
<dbReference type="SMART" id="SM00849">
    <property type="entry name" value="Lactamase_B"/>
    <property type="match status" value="1"/>
</dbReference>
<keyword evidence="2" id="KW-0694">RNA-binding</keyword>
<sequence length="461" mass="52118">MQKTKLTFWSGLNTIGGNIVEICYGKDRVIFDFGLVYNPAAAVSRIGGKHRQSYVLDMLKLGAIPSIDGLYAKADLAGEAYSMVKPDSKEDVGMKTAVFISHLHLDHMGAVDAVSPAVPVYMSGESLKLYKALTDIGEGLSRPRELASLSYTRPVAIGDITVTAYQTDHDIYGAASFLIETPDLTILYSGDIRLHGQHPEYNDRWLETMAEKHVDILLMEGTAFRPEQEKEEPSLVKTEAELPEAMEKSTRLVKGLVLFNFYHRNIDRIGHMISAAKQMKRTCVFEPKTALLADAFLNDPEFQVYDNGRNRLSEDNEKKLTKYRYVTTAEINRVPQHYLLQNSFENLDDLLDLCLDLSAYIHANGMPLGAFDPNYHILRSFLDHFGIEYLSFNVSGHAGQSDILQMIDRINPELLIPWHSHYPELVKPLNKQQRIFLPEAKQTYVYENNQLVVCETKTADH</sequence>
<dbReference type="InterPro" id="IPR001279">
    <property type="entry name" value="Metallo-B-lactamas"/>
</dbReference>
<dbReference type="PANTHER" id="PTHR43694">
    <property type="entry name" value="RIBONUCLEASE J"/>
    <property type="match status" value="1"/>
</dbReference>
<dbReference type="InterPro" id="IPR011108">
    <property type="entry name" value="RMMBL"/>
</dbReference>
<organism evidence="4 5">
    <name type="scientific">Evansella caseinilytica</name>
    <dbReference type="NCBI Taxonomy" id="1503961"/>
    <lineage>
        <taxon>Bacteria</taxon>
        <taxon>Bacillati</taxon>
        <taxon>Bacillota</taxon>
        <taxon>Bacilli</taxon>
        <taxon>Bacillales</taxon>
        <taxon>Bacillaceae</taxon>
        <taxon>Evansella</taxon>
    </lineage>
</organism>
<proteinExistence type="predicted"/>
<dbReference type="AlphaFoldDB" id="A0A1H3SKW0"/>
<dbReference type="STRING" id="1503961.SAMN05421736_11199"/>
<keyword evidence="1" id="KW-0540">Nuclease</keyword>
<dbReference type="Pfam" id="PF12706">
    <property type="entry name" value="Lactamase_B_2"/>
    <property type="match status" value="1"/>
</dbReference>
<dbReference type="Gene3D" id="3.40.50.10710">
    <property type="entry name" value="Metallo-hydrolase/oxidoreductase"/>
    <property type="match status" value="1"/>
</dbReference>